<proteinExistence type="predicted"/>
<dbReference type="EMBL" id="CP036276">
    <property type="protein sequence ID" value="QDU44699.1"/>
    <property type="molecule type" value="Genomic_DNA"/>
</dbReference>
<dbReference type="KEGG" id="sdyn:Mal52_31850"/>
<evidence type="ECO:0000313" key="1">
    <source>
        <dbReference type="EMBL" id="QDU44699.1"/>
    </source>
</evidence>
<gene>
    <name evidence="1" type="ORF">Mal52_31850</name>
</gene>
<organism evidence="1 2">
    <name type="scientific">Symmachiella dynata</name>
    <dbReference type="NCBI Taxonomy" id="2527995"/>
    <lineage>
        <taxon>Bacteria</taxon>
        <taxon>Pseudomonadati</taxon>
        <taxon>Planctomycetota</taxon>
        <taxon>Planctomycetia</taxon>
        <taxon>Planctomycetales</taxon>
        <taxon>Planctomycetaceae</taxon>
        <taxon>Symmachiella</taxon>
    </lineage>
</organism>
<keyword evidence="2" id="KW-1185">Reference proteome</keyword>
<evidence type="ECO:0000313" key="2">
    <source>
        <dbReference type="Proteomes" id="UP000319383"/>
    </source>
</evidence>
<protein>
    <submittedName>
        <fullName evidence="1">Uncharacterized protein</fullName>
    </submittedName>
</protein>
<reference evidence="1 2" key="1">
    <citation type="submission" date="2019-02" db="EMBL/GenBank/DDBJ databases">
        <title>Deep-cultivation of Planctomycetes and their phenomic and genomic characterization uncovers novel biology.</title>
        <authorList>
            <person name="Wiegand S."/>
            <person name="Jogler M."/>
            <person name="Boedeker C."/>
            <person name="Pinto D."/>
            <person name="Vollmers J."/>
            <person name="Rivas-Marin E."/>
            <person name="Kohn T."/>
            <person name="Peeters S.H."/>
            <person name="Heuer A."/>
            <person name="Rast P."/>
            <person name="Oberbeckmann S."/>
            <person name="Bunk B."/>
            <person name="Jeske O."/>
            <person name="Meyerdierks A."/>
            <person name="Storesund J.E."/>
            <person name="Kallscheuer N."/>
            <person name="Luecker S."/>
            <person name="Lage O.M."/>
            <person name="Pohl T."/>
            <person name="Merkel B.J."/>
            <person name="Hornburger P."/>
            <person name="Mueller R.-W."/>
            <person name="Bruemmer F."/>
            <person name="Labrenz M."/>
            <person name="Spormann A.M."/>
            <person name="Op den Camp H."/>
            <person name="Overmann J."/>
            <person name="Amann R."/>
            <person name="Jetten M.S.M."/>
            <person name="Mascher T."/>
            <person name="Medema M.H."/>
            <person name="Devos D.P."/>
            <person name="Kaster A.-K."/>
            <person name="Ovreas L."/>
            <person name="Rohde M."/>
            <person name="Galperin M.Y."/>
            <person name="Jogler C."/>
        </authorList>
    </citation>
    <scope>NUCLEOTIDE SEQUENCE [LARGE SCALE GENOMIC DNA]</scope>
    <source>
        <strain evidence="1 2">Mal52</strain>
    </source>
</reference>
<name>A0A517ZQD3_9PLAN</name>
<accession>A0A517ZQD3</accession>
<dbReference type="AlphaFoldDB" id="A0A517ZQD3"/>
<dbReference type="Proteomes" id="UP000319383">
    <property type="component" value="Chromosome"/>
</dbReference>
<sequence>MRCSIECGDQRFLGQSSILTVTLGDCTHSAWIESQAGFENKLDFPTNTGRSIKSLYYLGEG</sequence>